<evidence type="ECO:0000313" key="4">
    <source>
        <dbReference type="EMBL" id="MEL4456261.1"/>
    </source>
</evidence>
<evidence type="ECO:0000256" key="1">
    <source>
        <dbReference type="PROSITE-ProRule" id="PRU00409"/>
    </source>
</evidence>
<feature type="region of interest" description="Disordered" evidence="2">
    <location>
        <begin position="1"/>
        <end position="23"/>
    </location>
</feature>
<reference evidence="4 5" key="1">
    <citation type="submission" date="2024-04" db="EMBL/GenBank/DDBJ databases">
        <title>whole genome sequencing of Lutimonas vermicola strain IMCC1616.</title>
        <authorList>
            <person name="Bae S.S."/>
        </authorList>
    </citation>
    <scope>NUCLEOTIDE SEQUENCE [LARGE SCALE GENOMIC DNA]</scope>
    <source>
        <strain evidence="4 5">IMCC1616</strain>
    </source>
</reference>
<proteinExistence type="predicted"/>
<organism evidence="4 5">
    <name type="scientific">Lutimonas vermicola</name>
    <dbReference type="NCBI Taxonomy" id="414288"/>
    <lineage>
        <taxon>Bacteria</taxon>
        <taxon>Pseudomonadati</taxon>
        <taxon>Bacteroidota</taxon>
        <taxon>Flavobacteriia</taxon>
        <taxon>Flavobacteriales</taxon>
        <taxon>Flavobacteriaceae</taxon>
        <taxon>Lutimonas</taxon>
    </lineage>
</organism>
<gene>
    <name evidence="4" type="ORF">AABB81_10165</name>
</gene>
<keyword evidence="1" id="KW-0067">ATP-binding</keyword>
<dbReference type="SUPFAM" id="SSF56059">
    <property type="entry name" value="Glutathione synthetase ATP-binding domain-like"/>
    <property type="match status" value="1"/>
</dbReference>
<dbReference type="Gene3D" id="3.30.470.20">
    <property type="entry name" value="ATP-grasp fold, B domain"/>
    <property type="match status" value="1"/>
</dbReference>
<dbReference type="RefSeq" id="WP_342160345.1">
    <property type="nucleotide sequence ID" value="NZ_JBCDNA010000002.1"/>
</dbReference>
<dbReference type="PROSITE" id="PS50975">
    <property type="entry name" value="ATP_GRASP"/>
    <property type="match status" value="1"/>
</dbReference>
<feature type="compositionally biased region" description="Polar residues" evidence="2">
    <location>
        <begin position="1"/>
        <end position="15"/>
    </location>
</feature>
<dbReference type="EMBL" id="JBCDNA010000002">
    <property type="protein sequence ID" value="MEL4456261.1"/>
    <property type="molecule type" value="Genomic_DNA"/>
</dbReference>
<name>A0ABU9L1E4_9FLAO</name>
<sequence length="512" mass="58735">MTTKKTTVIKNTSKPISKKTAPRKKASSAEVLNGVADIRRFFYKNETPLYFISATNFNMLGADEWIKGFKFICQIECFDGQHPNVFSPKEEIPHDEFTSIEDINNYLLQHPEVQDYLKTRKKGKNTGKAMFLMFDEKTEKLAKKLGLQIMFPTAKMRTLMDNKVNTNRIAEKAGVPCVPYVLSKVQDYKHLTKISEALGSDLVIQTPFGDSGHTTFFISNEKEFKKYEEDIVKEKEVKIMKRINCRGSAIEACVTRHGTIVAPLMTELVGFKEMTPYKGGWCGNEIYPNAFNPEIREKATKYTQLFGNQLRKEGYKGYFELDFLIDQDSGEIYLGELNPRVTGASSITNHAVFALADAPLFVFHILEWMDVDYTLDVKELNERWAVQENIDGWSQLIIKHTEDTIEYVSEAPKSGIWKMFDNGHIQFDRMDTHRRAVETEKEAFFLHIAKEGDYLYEGADLGILVSRGRMMTDNFQLNARAKNWIKAIHGKYTSNIVEDKREKMVLTGSLTK</sequence>
<evidence type="ECO:0000313" key="5">
    <source>
        <dbReference type="Proteomes" id="UP001474120"/>
    </source>
</evidence>
<dbReference type="InterPro" id="IPR011761">
    <property type="entry name" value="ATP-grasp"/>
</dbReference>
<feature type="domain" description="ATP-grasp" evidence="3">
    <location>
        <begin position="167"/>
        <end position="366"/>
    </location>
</feature>
<accession>A0ABU9L1E4</accession>
<dbReference type="NCBIfam" id="NF005096">
    <property type="entry name" value="PRK06524.1"/>
    <property type="match status" value="1"/>
</dbReference>
<evidence type="ECO:0000256" key="2">
    <source>
        <dbReference type="SAM" id="MobiDB-lite"/>
    </source>
</evidence>
<evidence type="ECO:0000259" key="3">
    <source>
        <dbReference type="PROSITE" id="PS50975"/>
    </source>
</evidence>
<dbReference type="Proteomes" id="UP001474120">
    <property type="component" value="Unassembled WGS sequence"/>
</dbReference>
<keyword evidence="5" id="KW-1185">Reference proteome</keyword>
<protein>
    <submittedName>
        <fullName evidence="4">Biotin carboxylase</fullName>
    </submittedName>
</protein>
<comment type="caution">
    <text evidence="4">The sequence shown here is derived from an EMBL/GenBank/DDBJ whole genome shotgun (WGS) entry which is preliminary data.</text>
</comment>
<keyword evidence="1" id="KW-0547">Nucleotide-binding</keyword>